<evidence type="ECO:0000256" key="2">
    <source>
        <dbReference type="ARBA" id="ARBA00023125"/>
    </source>
</evidence>
<dbReference type="GO" id="GO:0003677">
    <property type="term" value="F:DNA binding"/>
    <property type="evidence" value="ECO:0007669"/>
    <property type="project" value="UniProtKB-UniRule"/>
</dbReference>
<evidence type="ECO:0000256" key="1">
    <source>
        <dbReference type="ARBA" id="ARBA00023015"/>
    </source>
</evidence>
<dbReference type="PANTHER" id="PTHR47506">
    <property type="entry name" value="TRANSCRIPTIONAL REGULATORY PROTEIN"/>
    <property type="match status" value="1"/>
</dbReference>
<proteinExistence type="predicted"/>
<comment type="caution">
    <text evidence="6">The sequence shown here is derived from an EMBL/GenBank/DDBJ whole genome shotgun (WGS) entry which is preliminary data.</text>
</comment>
<keyword evidence="2 4" id="KW-0238">DNA-binding</keyword>
<dbReference type="Proteomes" id="UP000675163">
    <property type="component" value="Unassembled WGS sequence"/>
</dbReference>
<keyword evidence="1" id="KW-0805">Transcription regulation</keyword>
<sequence>MPRLEAATVAEHRANQERLLLDVAHSMLQRTGAVPGMGAVAAGAGLARSSIYQYFDSREALLNALVEDIFPKWAERVTGAMAAAPNAGARILAYALANLELVAEGAHAVGSALATLSPGDAVNEQAARMHRQIQEPLTQALIELRVADPEGVGELINAMVHASTLRLEAGQPPAQVRENLTAVIAPMAQQLQEQHSGQDPLT</sequence>
<dbReference type="EMBL" id="JAFIDA010000001">
    <property type="protein sequence ID" value="MBP1325660.1"/>
    <property type="molecule type" value="Genomic_DNA"/>
</dbReference>
<dbReference type="Pfam" id="PF00440">
    <property type="entry name" value="TetR_N"/>
    <property type="match status" value="1"/>
</dbReference>
<dbReference type="AlphaFoldDB" id="A0A940PM59"/>
<dbReference type="RefSeq" id="WP_209704669.1">
    <property type="nucleotide sequence ID" value="NZ_JAFIDA010000001.1"/>
</dbReference>
<keyword evidence="7" id="KW-1185">Reference proteome</keyword>
<gene>
    <name evidence="6" type="ORF">JOF28_000892</name>
</gene>
<evidence type="ECO:0000256" key="4">
    <source>
        <dbReference type="PROSITE-ProRule" id="PRU00335"/>
    </source>
</evidence>
<protein>
    <submittedName>
        <fullName evidence="6">AcrR family transcriptional regulator</fullName>
    </submittedName>
</protein>
<reference evidence="6" key="1">
    <citation type="submission" date="2021-02" db="EMBL/GenBank/DDBJ databases">
        <title>Sequencing the genomes of 1000 actinobacteria strains.</title>
        <authorList>
            <person name="Klenk H.-P."/>
        </authorList>
    </citation>
    <scope>NUCLEOTIDE SEQUENCE</scope>
    <source>
        <strain evidence="6">DSM 22850</strain>
    </source>
</reference>
<organism evidence="6 7">
    <name type="scientific">Leucobacter exalbidus</name>
    <dbReference type="NCBI Taxonomy" id="662960"/>
    <lineage>
        <taxon>Bacteria</taxon>
        <taxon>Bacillati</taxon>
        <taxon>Actinomycetota</taxon>
        <taxon>Actinomycetes</taxon>
        <taxon>Micrococcales</taxon>
        <taxon>Microbacteriaceae</taxon>
        <taxon>Leucobacter</taxon>
    </lineage>
</organism>
<dbReference type="Gene3D" id="1.10.357.10">
    <property type="entry name" value="Tetracycline Repressor, domain 2"/>
    <property type="match status" value="1"/>
</dbReference>
<dbReference type="InterPro" id="IPR009057">
    <property type="entry name" value="Homeodomain-like_sf"/>
</dbReference>
<evidence type="ECO:0000313" key="7">
    <source>
        <dbReference type="Proteomes" id="UP000675163"/>
    </source>
</evidence>
<feature type="DNA-binding region" description="H-T-H motif" evidence="4">
    <location>
        <begin position="36"/>
        <end position="55"/>
    </location>
</feature>
<dbReference type="SUPFAM" id="SSF46689">
    <property type="entry name" value="Homeodomain-like"/>
    <property type="match status" value="1"/>
</dbReference>
<dbReference type="PANTHER" id="PTHR47506:SF6">
    <property type="entry name" value="HTH-TYPE TRANSCRIPTIONAL REPRESSOR NEMR"/>
    <property type="match status" value="1"/>
</dbReference>
<accession>A0A940PM59</accession>
<feature type="domain" description="HTH tetR-type" evidence="5">
    <location>
        <begin position="14"/>
        <end position="73"/>
    </location>
</feature>
<name>A0A940PM59_9MICO</name>
<keyword evidence="3" id="KW-0804">Transcription</keyword>
<evidence type="ECO:0000259" key="5">
    <source>
        <dbReference type="PROSITE" id="PS50977"/>
    </source>
</evidence>
<evidence type="ECO:0000256" key="3">
    <source>
        <dbReference type="ARBA" id="ARBA00023163"/>
    </source>
</evidence>
<dbReference type="PRINTS" id="PR00455">
    <property type="entry name" value="HTHTETR"/>
</dbReference>
<dbReference type="PROSITE" id="PS50977">
    <property type="entry name" value="HTH_TETR_2"/>
    <property type="match status" value="1"/>
</dbReference>
<dbReference type="InterPro" id="IPR001647">
    <property type="entry name" value="HTH_TetR"/>
</dbReference>
<evidence type="ECO:0000313" key="6">
    <source>
        <dbReference type="EMBL" id="MBP1325660.1"/>
    </source>
</evidence>